<dbReference type="GO" id="GO:0008237">
    <property type="term" value="F:metallopeptidase activity"/>
    <property type="evidence" value="ECO:0007669"/>
    <property type="project" value="InterPro"/>
</dbReference>
<dbReference type="EMBL" id="VRMN01000001">
    <property type="protein sequence ID" value="KAA8498681.1"/>
    <property type="molecule type" value="Genomic_DNA"/>
</dbReference>
<comment type="similarity">
    <text evidence="1">Belongs to the peptidase M67A family. CSN6 subfamily.</text>
</comment>
<dbReference type="InterPro" id="IPR024969">
    <property type="entry name" value="EIF3F/CSN6-like_C"/>
</dbReference>
<evidence type="ECO:0000313" key="4">
    <source>
        <dbReference type="EMBL" id="KAA8498681.1"/>
    </source>
</evidence>
<evidence type="ECO:0000259" key="2">
    <source>
        <dbReference type="Pfam" id="PF01398"/>
    </source>
</evidence>
<accession>A0A5J4Z498</accession>
<dbReference type="Pfam" id="PF01398">
    <property type="entry name" value="JAB"/>
    <property type="match status" value="1"/>
</dbReference>
<keyword evidence="5" id="KW-1185">Reference proteome</keyword>
<proteinExistence type="inferred from homology"/>
<dbReference type="GO" id="GO:0008180">
    <property type="term" value="C:COP9 signalosome"/>
    <property type="evidence" value="ECO:0007669"/>
    <property type="project" value="TreeGrafter"/>
</dbReference>
<evidence type="ECO:0000256" key="1">
    <source>
        <dbReference type="ARBA" id="ARBA00010893"/>
    </source>
</evidence>
<dbReference type="PANTHER" id="PTHR10540:SF8">
    <property type="entry name" value="COP9 SIGNALOSOME COMPLEX SUBUNIT 6"/>
    <property type="match status" value="1"/>
</dbReference>
<evidence type="ECO:0000259" key="3">
    <source>
        <dbReference type="Pfam" id="PF13012"/>
    </source>
</evidence>
<dbReference type="OMA" id="LVGWWST"/>
<dbReference type="InterPro" id="IPR000555">
    <property type="entry name" value="JAMM/MPN+_dom"/>
</dbReference>
<dbReference type="Proteomes" id="UP000324585">
    <property type="component" value="Unassembled WGS sequence"/>
</dbReference>
<organism evidence="4 5">
    <name type="scientific">Porphyridium purpureum</name>
    <name type="common">Red alga</name>
    <name type="synonym">Porphyridium cruentum</name>
    <dbReference type="NCBI Taxonomy" id="35688"/>
    <lineage>
        <taxon>Eukaryota</taxon>
        <taxon>Rhodophyta</taxon>
        <taxon>Bangiophyceae</taxon>
        <taxon>Porphyridiales</taxon>
        <taxon>Porphyridiaceae</taxon>
        <taxon>Porphyridium</taxon>
    </lineage>
</organism>
<dbReference type="Gene3D" id="3.40.140.10">
    <property type="entry name" value="Cytidine Deaminase, domain 2"/>
    <property type="match status" value="1"/>
</dbReference>
<dbReference type="AlphaFoldDB" id="A0A5J4Z498"/>
<protein>
    <submittedName>
        <fullName evidence="4">COP9 signalosome complex subunit 6</fullName>
    </submittedName>
</protein>
<reference evidence="5" key="1">
    <citation type="journal article" date="2019" name="Nat. Commun.">
        <title>Expansion of phycobilisome linker gene families in mesophilic red algae.</title>
        <authorList>
            <person name="Lee J."/>
            <person name="Kim D."/>
            <person name="Bhattacharya D."/>
            <person name="Yoon H.S."/>
        </authorList>
    </citation>
    <scope>NUCLEOTIDE SEQUENCE [LARGE SCALE GENOMIC DNA]</scope>
    <source>
        <strain evidence="5">CCMP 1328</strain>
    </source>
</reference>
<evidence type="ECO:0000313" key="5">
    <source>
        <dbReference type="Proteomes" id="UP000324585"/>
    </source>
</evidence>
<dbReference type="OrthoDB" id="1378at2759"/>
<comment type="caution">
    <text evidence="4">The sequence shown here is derived from an EMBL/GenBank/DDBJ whole genome shotgun (WGS) entry which is preliminary data.</text>
</comment>
<sequence>MHPFRLILVATDRSLIDKVCGVNRLTSPDDRRCCERTHTMSALVHPLVLMNISDHVTRLASHAGHGPAASATAIGLLLGIQKARLVELHHSFELSALPQNESLMVDTGASNEIQVDAAFLSVRAEQYKKVFPQYDVVGWYRTLEPTASEGGPPLPSQIPSSCKELHRELAERIGIERGDSFLMLLFNPFELMDPTPRRSDRLIKELPLALYEESFSAPASDSFQFAQIQHAYASEASEHVAMDHVTHRTTSIEQGQGAELLQFLNSALNAVSVLQRLIGVVRSYVADVHEHRTPMDRDIMRRIASVCACVRMLKPQALEQSLQREHVDGSIKTLMAATTKALSDISDLIDHYGVVASKQQKRVF</sequence>
<dbReference type="PANTHER" id="PTHR10540">
    <property type="entry name" value="EUKARYOTIC TRANSLATION INITIATION FACTOR 3 SUBUNIT F-RELATED"/>
    <property type="match status" value="1"/>
</dbReference>
<gene>
    <name evidence="4" type="ORF">FVE85_6266</name>
</gene>
<feature type="domain" description="EIF3F/CSN6-like C-terminal" evidence="3">
    <location>
        <begin position="237"/>
        <end position="350"/>
    </location>
</feature>
<name>A0A5J4Z498_PORPP</name>
<dbReference type="Pfam" id="PF13012">
    <property type="entry name" value="MitMem_reg"/>
    <property type="match status" value="1"/>
</dbReference>
<feature type="domain" description="JAB1/MPN/MOV34 metalloenzyme" evidence="2">
    <location>
        <begin position="42"/>
        <end position="143"/>
    </location>
</feature>